<protein>
    <submittedName>
        <fullName evidence="1">Cytochrome P450</fullName>
    </submittedName>
</protein>
<name>A0ACB8S1I1_9AGAM</name>
<reference evidence="1" key="2">
    <citation type="journal article" date="2022" name="New Phytol.">
        <title>Evolutionary transition to the ectomycorrhizal habit in the genomes of a hyperdiverse lineage of mushroom-forming fungi.</title>
        <authorList>
            <person name="Looney B."/>
            <person name="Miyauchi S."/>
            <person name="Morin E."/>
            <person name="Drula E."/>
            <person name="Courty P.E."/>
            <person name="Kohler A."/>
            <person name="Kuo A."/>
            <person name="LaButti K."/>
            <person name="Pangilinan J."/>
            <person name="Lipzen A."/>
            <person name="Riley R."/>
            <person name="Andreopoulos W."/>
            <person name="He G."/>
            <person name="Johnson J."/>
            <person name="Nolan M."/>
            <person name="Tritt A."/>
            <person name="Barry K.W."/>
            <person name="Grigoriev I.V."/>
            <person name="Nagy L.G."/>
            <person name="Hibbett D."/>
            <person name="Henrissat B."/>
            <person name="Matheny P.B."/>
            <person name="Labbe J."/>
            <person name="Martin F.M."/>
        </authorList>
    </citation>
    <scope>NUCLEOTIDE SEQUENCE</scope>
    <source>
        <strain evidence="1">FP105234-sp</strain>
    </source>
</reference>
<dbReference type="Proteomes" id="UP000814033">
    <property type="component" value="Unassembled WGS sequence"/>
</dbReference>
<reference evidence="1" key="1">
    <citation type="submission" date="2021-02" db="EMBL/GenBank/DDBJ databases">
        <authorList>
            <consortium name="DOE Joint Genome Institute"/>
            <person name="Ahrendt S."/>
            <person name="Looney B.P."/>
            <person name="Miyauchi S."/>
            <person name="Morin E."/>
            <person name="Drula E."/>
            <person name="Courty P.E."/>
            <person name="Chicoki N."/>
            <person name="Fauchery L."/>
            <person name="Kohler A."/>
            <person name="Kuo A."/>
            <person name="Labutti K."/>
            <person name="Pangilinan J."/>
            <person name="Lipzen A."/>
            <person name="Riley R."/>
            <person name="Andreopoulos W."/>
            <person name="He G."/>
            <person name="Johnson J."/>
            <person name="Barry K.W."/>
            <person name="Grigoriev I.V."/>
            <person name="Nagy L."/>
            <person name="Hibbett D."/>
            <person name="Henrissat B."/>
            <person name="Matheny P.B."/>
            <person name="Labbe J."/>
            <person name="Martin F."/>
        </authorList>
    </citation>
    <scope>NUCLEOTIDE SEQUENCE</scope>
    <source>
        <strain evidence="1">FP105234-sp</strain>
    </source>
</reference>
<evidence type="ECO:0000313" key="2">
    <source>
        <dbReference type="Proteomes" id="UP000814033"/>
    </source>
</evidence>
<proteinExistence type="predicted"/>
<sequence length="515" mass="57256">MSISALDVVLAGAALWLLKLVLSKKPAGRLPPGPPGLPLLANIFDLPQKEQWKTFTEWGRKYGPITHVSALGQSVVVLNDVNAASEMLDKKSTIYSDRPVLVMGGELTGWKDTLALTRYGDRFKEYRKHMHSVMGSRTNIEKTHGLFETEALEFLKRVLRKPQDLAENIRKTAGAIILQITYGYKPKEENDDFVDLVDVAIHQFSEITEPNAYLVDLFPPLQYVPSWFPGATFKKTAQSYYQTLQDMAEQPMNFVRKQIAAGEAPPSLVANLLDRQNTSEQERNIKWAAASMYSGGADTLSSALVLSERPTQTVSALYSFYLALTIYPEAQRKAQAEIDAVVGSDRLPTFADRASLPYVEALVNEVLRWGTVAPLGLPHTVTQDDIHDGYFIEKGTIVLANIKGMLHNPDVYPDPWEFKPERFIASEGKPAEQDPRACCFGFGRRICPGLLLADATVWASIVMSIAVFDVERKVVNGVEIVPEPKYSDGIISHPEHFECVVKPRSAKTEALILAH</sequence>
<gene>
    <name evidence="1" type="ORF">FA95DRAFT_1570829</name>
</gene>
<comment type="caution">
    <text evidence="1">The sequence shown here is derived from an EMBL/GenBank/DDBJ whole genome shotgun (WGS) entry which is preliminary data.</text>
</comment>
<evidence type="ECO:0000313" key="1">
    <source>
        <dbReference type="EMBL" id="KAI0049998.1"/>
    </source>
</evidence>
<keyword evidence="2" id="KW-1185">Reference proteome</keyword>
<organism evidence="1 2">
    <name type="scientific">Auriscalpium vulgare</name>
    <dbReference type="NCBI Taxonomy" id="40419"/>
    <lineage>
        <taxon>Eukaryota</taxon>
        <taxon>Fungi</taxon>
        <taxon>Dikarya</taxon>
        <taxon>Basidiomycota</taxon>
        <taxon>Agaricomycotina</taxon>
        <taxon>Agaricomycetes</taxon>
        <taxon>Russulales</taxon>
        <taxon>Auriscalpiaceae</taxon>
        <taxon>Auriscalpium</taxon>
    </lineage>
</organism>
<accession>A0ACB8S1I1</accession>
<dbReference type="EMBL" id="MU275866">
    <property type="protein sequence ID" value="KAI0049998.1"/>
    <property type="molecule type" value="Genomic_DNA"/>
</dbReference>